<gene>
    <name evidence="5" type="ORF">F0562_020925</name>
</gene>
<dbReference type="AlphaFoldDB" id="A0A5J5BY53"/>
<feature type="region of interest" description="Disordered" evidence="3">
    <location>
        <begin position="499"/>
        <end position="556"/>
    </location>
</feature>
<feature type="region of interest" description="Disordered" evidence="3">
    <location>
        <begin position="1"/>
        <end position="179"/>
    </location>
</feature>
<evidence type="ECO:0000313" key="6">
    <source>
        <dbReference type="Proteomes" id="UP000325577"/>
    </source>
</evidence>
<keyword evidence="6" id="KW-1185">Reference proteome</keyword>
<evidence type="ECO:0000313" key="5">
    <source>
        <dbReference type="EMBL" id="KAA8546181.1"/>
    </source>
</evidence>
<feature type="compositionally biased region" description="Polar residues" evidence="3">
    <location>
        <begin position="44"/>
        <end position="59"/>
    </location>
</feature>
<dbReference type="PROSITE" id="PS00633">
    <property type="entry name" value="BROMODOMAIN_1"/>
    <property type="match status" value="1"/>
</dbReference>
<dbReference type="Gene3D" id="1.20.920.10">
    <property type="entry name" value="Bromodomain-like"/>
    <property type="match status" value="1"/>
</dbReference>
<dbReference type="PANTHER" id="PTHR22881">
    <property type="entry name" value="BROMODOMAIN CONTAINING PROTEIN"/>
    <property type="match status" value="1"/>
</dbReference>
<feature type="region of interest" description="Disordered" evidence="3">
    <location>
        <begin position="281"/>
        <end position="313"/>
    </location>
</feature>
<dbReference type="InterPro" id="IPR001487">
    <property type="entry name" value="Bromodomain"/>
</dbReference>
<dbReference type="PROSITE" id="PS50014">
    <property type="entry name" value="BROMODOMAIN_2"/>
    <property type="match status" value="1"/>
</dbReference>
<dbReference type="PANTHER" id="PTHR22881:SF27">
    <property type="entry name" value="BROMODOMAIN CONTAINING 7_9"/>
    <property type="match status" value="1"/>
</dbReference>
<dbReference type="SMART" id="SM00297">
    <property type="entry name" value="BROMO"/>
    <property type="match status" value="1"/>
</dbReference>
<accession>A0A5J5BY53</accession>
<evidence type="ECO:0000256" key="1">
    <source>
        <dbReference type="ARBA" id="ARBA00023117"/>
    </source>
</evidence>
<feature type="region of interest" description="Disordered" evidence="3">
    <location>
        <begin position="591"/>
        <end position="614"/>
    </location>
</feature>
<feature type="domain" description="Bromo" evidence="4">
    <location>
        <begin position="196"/>
        <end position="266"/>
    </location>
</feature>
<feature type="compositionally biased region" description="Basic and acidic residues" evidence="3">
    <location>
        <begin position="529"/>
        <end position="548"/>
    </location>
</feature>
<proteinExistence type="predicted"/>
<evidence type="ECO:0000259" key="4">
    <source>
        <dbReference type="PROSITE" id="PS50014"/>
    </source>
</evidence>
<sequence length="763" mass="83619">MGKVVDRKKKKGRPSLLDLQKRSLEDQQEQQQQRQQHQHKKRNPNPSFRTSPITQNSVRRSTRRNPNPDDISQVSDNNDTAGEDDDDELNGKRREKKLKLVLKLPSQRSPLNSTSLKSGSYNSDSNAEDDVVTTNHKKRKINAIGEGSRQNDTEKAEKHVPASNPTNSLQGTQLDMGPSTSLPDKKLLLFILDRLQKKDSYGVFSEPVDPNELPDYHEVIEHPMDFGTVRKNLASGAYANLEQFEKDVFLICSNAMQYNAPDTIYFRQARSIQELAKRNFENLRQENDHNEPERKIVRRGRPPTKNLKKQMVRPALERAGSEFSLDATLATGAENSSRSNYDLRKGSLSDKLGPSDLSGRSFHGSHSSEVYSGWLAEHKFEKNDEFAGALLKGNLIKQGKKQVAFDENKRNTYKQSHLPSGGREPSVLTTFDGEKKQLMTVGLHSEYGYARSLARFAAILGPIAWMVASKKIEKSLPPGVSFGPGWVGEIEAALQRSLPLSSPPPVQLSSSRPLSGISSPAATPSTAETKGDKSSENQERENLSEKHTTSTQSALSSHSSKALLLSQSTFSSSVVANKSAESVAESAEAVRGLNSHTDSNVLSSSGGIGAGPPIQIHRNPVFHHRMNGVNGAYGFNLATQKGKVTGSGRPIGINLQSSQGVDTASRPNSNFACPVTANSLNSLDSKFMENSSTINSVTSLPNLGCEGFTSPRVGYYPQASWQEVSLQQKADSVPPDLNVRFRSPGSPNSSRVDSAQPDLVLQL</sequence>
<dbReference type="Proteomes" id="UP000325577">
    <property type="component" value="Linkage Group LG10"/>
</dbReference>
<dbReference type="Pfam" id="PF00439">
    <property type="entry name" value="Bromodomain"/>
    <property type="match status" value="1"/>
</dbReference>
<evidence type="ECO:0000256" key="3">
    <source>
        <dbReference type="SAM" id="MobiDB-lite"/>
    </source>
</evidence>
<name>A0A5J5BY53_9ASTE</name>
<evidence type="ECO:0000256" key="2">
    <source>
        <dbReference type="PROSITE-ProRule" id="PRU00035"/>
    </source>
</evidence>
<feature type="compositionally biased region" description="Low complexity" evidence="3">
    <location>
        <begin position="507"/>
        <end position="520"/>
    </location>
</feature>
<dbReference type="InterPro" id="IPR036427">
    <property type="entry name" value="Bromodomain-like_sf"/>
</dbReference>
<protein>
    <recommendedName>
        <fullName evidence="4">Bromo domain-containing protein</fullName>
    </recommendedName>
</protein>
<dbReference type="SUPFAM" id="SSF47370">
    <property type="entry name" value="Bromodomain"/>
    <property type="match status" value="1"/>
</dbReference>
<organism evidence="5 6">
    <name type="scientific">Nyssa sinensis</name>
    <dbReference type="NCBI Taxonomy" id="561372"/>
    <lineage>
        <taxon>Eukaryota</taxon>
        <taxon>Viridiplantae</taxon>
        <taxon>Streptophyta</taxon>
        <taxon>Embryophyta</taxon>
        <taxon>Tracheophyta</taxon>
        <taxon>Spermatophyta</taxon>
        <taxon>Magnoliopsida</taxon>
        <taxon>eudicotyledons</taxon>
        <taxon>Gunneridae</taxon>
        <taxon>Pentapetalae</taxon>
        <taxon>asterids</taxon>
        <taxon>Cornales</taxon>
        <taxon>Nyssaceae</taxon>
        <taxon>Nyssa</taxon>
    </lineage>
</organism>
<dbReference type="InterPro" id="IPR051831">
    <property type="entry name" value="Bromodomain_contain_prot"/>
</dbReference>
<feature type="compositionally biased region" description="Polar residues" evidence="3">
    <location>
        <begin position="163"/>
        <end position="179"/>
    </location>
</feature>
<dbReference type="EMBL" id="CM018033">
    <property type="protein sequence ID" value="KAA8546181.1"/>
    <property type="molecule type" value="Genomic_DNA"/>
</dbReference>
<feature type="compositionally biased region" description="Polar residues" evidence="3">
    <location>
        <begin position="106"/>
        <end position="125"/>
    </location>
</feature>
<feature type="compositionally biased region" description="Basic residues" evidence="3">
    <location>
        <begin position="296"/>
        <end position="311"/>
    </location>
</feature>
<feature type="region of interest" description="Disordered" evidence="3">
    <location>
        <begin position="334"/>
        <end position="364"/>
    </location>
</feature>
<dbReference type="InterPro" id="IPR018359">
    <property type="entry name" value="Bromodomain_CS"/>
</dbReference>
<feature type="compositionally biased region" description="Basic and acidic residues" evidence="3">
    <location>
        <begin position="149"/>
        <end position="160"/>
    </location>
</feature>
<feature type="compositionally biased region" description="Basic and acidic residues" evidence="3">
    <location>
        <begin position="281"/>
        <end position="295"/>
    </location>
</feature>
<reference evidence="5 6" key="1">
    <citation type="submission" date="2019-09" db="EMBL/GenBank/DDBJ databases">
        <title>A chromosome-level genome assembly of the Chinese tupelo Nyssa sinensis.</title>
        <authorList>
            <person name="Yang X."/>
            <person name="Kang M."/>
            <person name="Yang Y."/>
            <person name="Xiong H."/>
            <person name="Wang M."/>
            <person name="Zhang Z."/>
            <person name="Wang Z."/>
            <person name="Wu H."/>
            <person name="Ma T."/>
            <person name="Liu J."/>
            <person name="Xi Z."/>
        </authorList>
    </citation>
    <scope>NUCLEOTIDE SEQUENCE [LARGE SCALE GENOMIC DNA]</scope>
    <source>
        <strain evidence="5">J267</strain>
        <tissue evidence="5">Leaf</tissue>
    </source>
</reference>
<dbReference type="CDD" id="cd04369">
    <property type="entry name" value="Bromodomain"/>
    <property type="match status" value="1"/>
</dbReference>
<dbReference type="OrthoDB" id="21449at2759"/>
<feature type="compositionally biased region" description="Basic residues" evidence="3">
    <location>
        <begin position="1"/>
        <end position="13"/>
    </location>
</feature>
<keyword evidence="1 2" id="KW-0103">Bromodomain</keyword>
<dbReference type="PRINTS" id="PR00503">
    <property type="entry name" value="BROMODOMAIN"/>
</dbReference>